<reference evidence="2 3" key="1">
    <citation type="submission" date="2020-01" db="EMBL/GenBank/DDBJ databases">
        <title>Identification and distribution of gene clusters putatively required for synthesis of sphingolipid metabolism inhibitors in phylogenetically diverse species of the filamentous fungus Fusarium.</title>
        <authorList>
            <person name="Kim H.-S."/>
            <person name="Busman M."/>
            <person name="Brown D.W."/>
            <person name="Divon H."/>
            <person name="Uhlig S."/>
            <person name="Proctor R.H."/>
        </authorList>
    </citation>
    <scope>NUCLEOTIDE SEQUENCE [LARGE SCALE GENOMIC DNA]</scope>
    <source>
        <strain evidence="2 3">NRRL 20459</strain>
    </source>
</reference>
<feature type="compositionally biased region" description="Polar residues" evidence="1">
    <location>
        <begin position="293"/>
        <end position="314"/>
    </location>
</feature>
<proteinExistence type="predicted"/>
<comment type="caution">
    <text evidence="2">The sequence shown here is derived from an EMBL/GenBank/DDBJ whole genome shotgun (WGS) entry which is preliminary data.</text>
</comment>
<feature type="region of interest" description="Disordered" evidence="1">
    <location>
        <begin position="269"/>
        <end position="333"/>
    </location>
</feature>
<dbReference type="OrthoDB" id="5106000at2759"/>
<name>A0A8H4P773_9HYPO</name>
<keyword evidence="3" id="KW-1185">Reference proteome</keyword>
<feature type="region of interest" description="Disordered" evidence="1">
    <location>
        <begin position="194"/>
        <end position="236"/>
    </location>
</feature>
<evidence type="ECO:0000313" key="2">
    <source>
        <dbReference type="EMBL" id="KAF4461790.1"/>
    </source>
</evidence>
<organism evidence="2 3">
    <name type="scientific">Fusarium albosuccineum</name>
    <dbReference type="NCBI Taxonomy" id="1237068"/>
    <lineage>
        <taxon>Eukaryota</taxon>
        <taxon>Fungi</taxon>
        <taxon>Dikarya</taxon>
        <taxon>Ascomycota</taxon>
        <taxon>Pezizomycotina</taxon>
        <taxon>Sordariomycetes</taxon>
        <taxon>Hypocreomycetidae</taxon>
        <taxon>Hypocreales</taxon>
        <taxon>Nectriaceae</taxon>
        <taxon>Fusarium</taxon>
        <taxon>Fusarium decemcellulare species complex</taxon>
    </lineage>
</organism>
<feature type="compositionally biased region" description="Polar residues" evidence="1">
    <location>
        <begin position="101"/>
        <end position="110"/>
    </location>
</feature>
<dbReference type="Proteomes" id="UP000554235">
    <property type="component" value="Unassembled WGS sequence"/>
</dbReference>
<dbReference type="AlphaFoldDB" id="A0A8H4P773"/>
<feature type="region of interest" description="Disordered" evidence="1">
    <location>
        <begin position="152"/>
        <end position="174"/>
    </location>
</feature>
<evidence type="ECO:0000256" key="1">
    <source>
        <dbReference type="SAM" id="MobiDB-lite"/>
    </source>
</evidence>
<gene>
    <name evidence="2" type="ORF">FALBO_11402</name>
</gene>
<feature type="compositionally biased region" description="Low complexity" evidence="1">
    <location>
        <begin position="269"/>
        <end position="287"/>
    </location>
</feature>
<evidence type="ECO:0000313" key="3">
    <source>
        <dbReference type="Proteomes" id="UP000554235"/>
    </source>
</evidence>
<dbReference type="EMBL" id="JAADYS010001653">
    <property type="protein sequence ID" value="KAF4461790.1"/>
    <property type="molecule type" value="Genomic_DNA"/>
</dbReference>
<sequence length="333" mass="36957">MRFIHPSHHPPETLLGHLLEDLDLDFNYHPGLRATILEGLHDRAKRLLCDAHSWRAIVKIDHPEDPNFYQWRVDIIMVDMRSVENAKRYIATMRVQAFNTVPRTRSSQQPKPVPTVQVTLPVIPRPPPAPFQVASARRQSAHTPMPRPVAFSALPLRGHSGSTTRPVATSWGRGNGYTVEQPIAQVPVPRFDQRVPFQGHGRRHTLAQGTTVSRHPPQGLGERDMRPSSSSSAALQPPYQSYTNARYGSSSPSNQSNVTVDPVALRLPALSPSPGLDGPLPSPRDLGILPGGTNPQKMPSSQPAEISPRTSFGSRDQPIDLTMEHRQRKSRLR</sequence>
<protein>
    <submittedName>
        <fullName evidence="2">Uncharacterized protein</fullName>
    </submittedName>
</protein>
<accession>A0A8H4P773</accession>
<feature type="region of interest" description="Disordered" evidence="1">
    <location>
        <begin position="101"/>
        <end position="121"/>
    </location>
</feature>